<dbReference type="PROSITE" id="PS50114">
    <property type="entry name" value="GATA_ZN_FINGER_2"/>
    <property type="match status" value="2"/>
</dbReference>
<evidence type="ECO:0000256" key="1">
    <source>
        <dbReference type="ARBA" id="ARBA00004123"/>
    </source>
</evidence>
<dbReference type="Gene3D" id="3.30.50.10">
    <property type="entry name" value="Erythroid Transcription Factor GATA-1, subunit A"/>
    <property type="match status" value="2"/>
</dbReference>
<dbReference type="InterPro" id="IPR013088">
    <property type="entry name" value="Znf_NHR/GATA"/>
</dbReference>
<name>A0A0D7B522_9AGAR</name>
<gene>
    <name evidence="9" type="ORF">CYLTODRAFT_400695</name>
</gene>
<evidence type="ECO:0000313" key="10">
    <source>
        <dbReference type="Proteomes" id="UP000054007"/>
    </source>
</evidence>
<dbReference type="Pfam" id="PF00320">
    <property type="entry name" value="GATA"/>
    <property type="match status" value="2"/>
</dbReference>
<dbReference type="PROSITE" id="PS00344">
    <property type="entry name" value="GATA_ZN_FINGER_1"/>
    <property type="match status" value="2"/>
</dbReference>
<dbReference type="SUPFAM" id="SSF57716">
    <property type="entry name" value="Glucocorticoid receptor-like (DNA-binding domain)"/>
    <property type="match status" value="2"/>
</dbReference>
<comment type="subcellular location">
    <subcellularLocation>
        <location evidence="1">Nucleus</location>
    </subcellularLocation>
</comment>
<dbReference type="EMBL" id="KN880597">
    <property type="protein sequence ID" value="KIY65259.1"/>
    <property type="molecule type" value="Genomic_DNA"/>
</dbReference>
<evidence type="ECO:0000256" key="6">
    <source>
        <dbReference type="PROSITE-ProRule" id="PRU00094"/>
    </source>
</evidence>
<dbReference type="InterPro" id="IPR039355">
    <property type="entry name" value="Transcription_factor_GATA"/>
</dbReference>
<dbReference type="PANTHER" id="PTHR10071">
    <property type="entry name" value="TRANSCRIPTION FACTOR GATA FAMILY MEMBER"/>
    <property type="match status" value="1"/>
</dbReference>
<dbReference type="GO" id="GO:0000978">
    <property type="term" value="F:RNA polymerase II cis-regulatory region sequence-specific DNA binding"/>
    <property type="evidence" value="ECO:0007669"/>
    <property type="project" value="TreeGrafter"/>
</dbReference>
<evidence type="ECO:0000256" key="7">
    <source>
        <dbReference type="SAM" id="MobiDB-lite"/>
    </source>
</evidence>
<keyword evidence="5" id="KW-0539">Nucleus</keyword>
<sequence>MPFHTWDMIPQPHSMPLSRSQGSILDFTGFDQNNLYGPGVVPFHHDWTPAPRRHSMPYSSMGHSTSAQMYHQTRTPFVHDDFCPQIPAYQPSRLISSLRTSQQWSDPQWSSTNGAPPRAWSLESDQGLHSMILPTPRPPPDFDIPHLVAGLVSTPKPTSWDSWMFSEDIKPDISQLDTLLPIPSSSSSSSHHSPPSPATSLLHSPVSTSSSLAAAPPSTTKPARSSSSGVKRTKAPSVREPKVKACTHCKATTTPLWRRDPSTGNTLCNACGLYLQQRHKLRPQVLIDADVDDESEEEEGSTSGPECSHCHTRRTSVWRRNKAGEQLCNACGVYLRLRGKERPLSLKRNKIKPRTKHK</sequence>
<dbReference type="PANTHER" id="PTHR10071:SF281">
    <property type="entry name" value="BOX A-BINDING FACTOR-RELATED"/>
    <property type="match status" value="1"/>
</dbReference>
<evidence type="ECO:0000256" key="3">
    <source>
        <dbReference type="ARBA" id="ARBA00022771"/>
    </source>
</evidence>
<proteinExistence type="predicted"/>
<dbReference type="GO" id="GO:0045944">
    <property type="term" value="P:positive regulation of transcription by RNA polymerase II"/>
    <property type="evidence" value="ECO:0007669"/>
    <property type="project" value="TreeGrafter"/>
</dbReference>
<reference evidence="9 10" key="1">
    <citation type="journal article" date="2015" name="Fungal Genet. Biol.">
        <title>Evolution of novel wood decay mechanisms in Agaricales revealed by the genome sequences of Fistulina hepatica and Cylindrobasidium torrendii.</title>
        <authorList>
            <person name="Floudas D."/>
            <person name="Held B.W."/>
            <person name="Riley R."/>
            <person name="Nagy L.G."/>
            <person name="Koehler G."/>
            <person name="Ransdell A.S."/>
            <person name="Younus H."/>
            <person name="Chow J."/>
            <person name="Chiniquy J."/>
            <person name="Lipzen A."/>
            <person name="Tritt A."/>
            <person name="Sun H."/>
            <person name="Haridas S."/>
            <person name="LaButti K."/>
            <person name="Ohm R.A."/>
            <person name="Kues U."/>
            <person name="Blanchette R.A."/>
            <person name="Grigoriev I.V."/>
            <person name="Minto R.E."/>
            <person name="Hibbett D.S."/>
        </authorList>
    </citation>
    <scope>NUCLEOTIDE SEQUENCE [LARGE SCALE GENOMIC DNA]</scope>
    <source>
        <strain evidence="9 10">FP15055 ss-10</strain>
    </source>
</reference>
<evidence type="ECO:0000256" key="5">
    <source>
        <dbReference type="ARBA" id="ARBA00023242"/>
    </source>
</evidence>
<feature type="region of interest" description="Disordered" evidence="7">
    <location>
        <begin position="178"/>
        <end position="243"/>
    </location>
</feature>
<protein>
    <recommendedName>
        <fullName evidence="8">GATA-type domain-containing protein</fullName>
    </recommendedName>
</protein>
<evidence type="ECO:0000259" key="8">
    <source>
        <dbReference type="PROSITE" id="PS50114"/>
    </source>
</evidence>
<keyword evidence="10" id="KW-1185">Reference proteome</keyword>
<feature type="domain" description="GATA-type" evidence="8">
    <location>
        <begin position="246"/>
        <end position="283"/>
    </location>
</feature>
<feature type="domain" description="GATA-type" evidence="8">
    <location>
        <begin position="301"/>
        <end position="354"/>
    </location>
</feature>
<evidence type="ECO:0000256" key="4">
    <source>
        <dbReference type="ARBA" id="ARBA00022833"/>
    </source>
</evidence>
<evidence type="ECO:0000256" key="2">
    <source>
        <dbReference type="ARBA" id="ARBA00022723"/>
    </source>
</evidence>
<dbReference type="PRINTS" id="PR00619">
    <property type="entry name" value="GATAZNFINGER"/>
</dbReference>
<dbReference type="GO" id="GO:0000981">
    <property type="term" value="F:DNA-binding transcription factor activity, RNA polymerase II-specific"/>
    <property type="evidence" value="ECO:0007669"/>
    <property type="project" value="TreeGrafter"/>
</dbReference>
<dbReference type="GO" id="GO:0000122">
    <property type="term" value="P:negative regulation of transcription by RNA polymerase II"/>
    <property type="evidence" value="ECO:0007669"/>
    <property type="project" value="TreeGrafter"/>
</dbReference>
<dbReference type="CDD" id="cd00202">
    <property type="entry name" value="ZnF_GATA"/>
    <property type="match status" value="2"/>
</dbReference>
<keyword evidence="4" id="KW-0862">Zinc</keyword>
<dbReference type="GO" id="GO:0008270">
    <property type="term" value="F:zinc ion binding"/>
    <property type="evidence" value="ECO:0007669"/>
    <property type="project" value="UniProtKB-KW"/>
</dbReference>
<dbReference type="Proteomes" id="UP000054007">
    <property type="component" value="Unassembled WGS sequence"/>
</dbReference>
<dbReference type="InterPro" id="IPR000679">
    <property type="entry name" value="Znf_GATA"/>
</dbReference>
<dbReference type="GO" id="GO:0005634">
    <property type="term" value="C:nucleus"/>
    <property type="evidence" value="ECO:0007669"/>
    <property type="project" value="UniProtKB-SubCell"/>
</dbReference>
<keyword evidence="2" id="KW-0479">Metal-binding</keyword>
<keyword evidence="3 6" id="KW-0863">Zinc-finger</keyword>
<dbReference type="SMART" id="SM00401">
    <property type="entry name" value="ZnF_GATA"/>
    <property type="match status" value="2"/>
</dbReference>
<evidence type="ECO:0000313" key="9">
    <source>
        <dbReference type="EMBL" id="KIY65259.1"/>
    </source>
</evidence>
<organism evidence="9 10">
    <name type="scientific">Cylindrobasidium torrendii FP15055 ss-10</name>
    <dbReference type="NCBI Taxonomy" id="1314674"/>
    <lineage>
        <taxon>Eukaryota</taxon>
        <taxon>Fungi</taxon>
        <taxon>Dikarya</taxon>
        <taxon>Basidiomycota</taxon>
        <taxon>Agaricomycotina</taxon>
        <taxon>Agaricomycetes</taxon>
        <taxon>Agaricomycetidae</taxon>
        <taxon>Agaricales</taxon>
        <taxon>Marasmiineae</taxon>
        <taxon>Physalacriaceae</taxon>
        <taxon>Cylindrobasidium</taxon>
    </lineage>
</organism>
<dbReference type="AlphaFoldDB" id="A0A0D7B522"/>
<accession>A0A0D7B522</accession>
<feature type="compositionally biased region" description="Low complexity" evidence="7">
    <location>
        <begin position="179"/>
        <end position="228"/>
    </location>
</feature>
<dbReference type="STRING" id="1314674.A0A0D7B522"/>
<dbReference type="OrthoDB" id="515401at2759"/>